<keyword evidence="5 10" id="KW-1133">Transmembrane helix</keyword>
<dbReference type="HAMAP" id="MF_01043">
    <property type="entry name" value="PlsY"/>
    <property type="match status" value="1"/>
</dbReference>
<evidence type="ECO:0000313" key="11">
    <source>
        <dbReference type="EMBL" id="MBS4184150.1"/>
    </source>
</evidence>
<comment type="subunit">
    <text evidence="10">Probably interacts with PlsX.</text>
</comment>
<comment type="subcellular location">
    <subcellularLocation>
        <location evidence="10">Cell membrane</location>
        <topology evidence="10">Multi-pass membrane protein</topology>
    </subcellularLocation>
</comment>
<keyword evidence="4 10" id="KW-0812">Transmembrane</keyword>
<keyword evidence="9 10" id="KW-1208">Phospholipid metabolism</keyword>
<keyword evidence="7 10" id="KW-0472">Membrane</keyword>
<feature type="transmembrane region" description="Helical" evidence="10">
    <location>
        <begin position="141"/>
        <end position="158"/>
    </location>
</feature>
<dbReference type="GO" id="GO:0005886">
    <property type="term" value="C:plasma membrane"/>
    <property type="evidence" value="ECO:0007669"/>
    <property type="project" value="UniProtKB-SubCell"/>
</dbReference>
<keyword evidence="6 10" id="KW-0443">Lipid metabolism</keyword>
<dbReference type="PANTHER" id="PTHR30309">
    <property type="entry name" value="INNER MEMBRANE PROTEIN YGIH"/>
    <property type="match status" value="1"/>
</dbReference>
<accession>A0A942YBV3</accession>
<feature type="transmembrane region" description="Helical" evidence="10">
    <location>
        <begin position="112"/>
        <end position="135"/>
    </location>
</feature>
<evidence type="ECO:0000256" key="3">
    <source>
        <dbReference type="ARBA" id="ARBA00022679"/>
    </source>
</evidence>
<dbReference type="SMART" id="SM01207">
    <property type="entry name" value="G3P_acyltransf"/>
    <property type="match status" value="1"/>
</dbReference>
<evidence type="ECO:0000256" key="4">
    <source>
        <dbReference type="ARBA" id="ARBA00022692"/>
    </source>
</evidence>
<evidence type="ECO:0000256" key="8">
    <source>
        <dbReference type="ARBA" id="ARBA00023209"/>
    </source>
</evidence>
<proteinExistence type="inferred from homology"/>
<dbReference type="EC" id="2.3.1.275" evidence="10"/>
<name>A0A942YBV3_9BACI</name>
<evidence type="ECO:0000256" key="9">
    <source>
        <dbReference type="ARBA" id="ARBA00023264"/>
    </source>
</evidence>
<dbReference type="EMBL" id="JAGYPE010000004">
    <property type="protein sequence ID" value="MBS4184150.1"/>
    <property type="molecule type" value="Genomic_DNA"/>
</dbReference>
<comment type="pathway">
    <text evidence="10">Lipid metabolism; phospholipid metabolism.</text>
</comment>
<dbReference type="GO" id="GO:0043772">
    <property type="term" value="F:acyl-phosphate glycerol-3-phosphate acyltransferase activity"/>
    <property type="evidence" value="ECO:0007669"/>
    <property type="project" value="UniProtKB-UniRule"/>
</dbReference>
<evidence type="ECO:0000256" key="10">
    <source>
        <dbReference type="HAMAP-Rule" id="MF_01043"/>
    </source>
</evidence>
<organism evidence="11">
    <name type="scientific">Neobacillus citreus</name>
    <dbReference type="NCBI Taxonomy" id="2833578"/>
    <lineage>
        <taxon>Bacteria</taxon>
        <taxon>Bacillati</taxon>
        <taxon>Bacillota</taxon>
        <taxon>Bacilli</taxon>
        <taxon>Bacillales</taxon>
        <taxon>Bacillaceae</taxon>
        <taxon>Neobacillus</taxon>
    </lineage>
</organism>
<comment type="similarity">
    <text evidence="10">Belongs to the PlsY family.</text>
</comment>
<evidence type="ECO:0000256" key="2">
    <source>
        <dbReference type="ARBA" id="ARBA00022516"/>
    </source>
</evidence>
<feature type="transmembrane region" description="Helical" evidence="10">
    <location>
        <begin position="6"/>
        <end position="28"/>
    </location>
</feature>
<dbReference type="GO" id="GO:0008654">
    <property type="term" value="P:phospholipid biosynthetic process"/>
    <property type="evidence" value="ECO:0007669"/>
    <property type="project" value="UniProtKB-UniRule"/>
</dbReference>
<comment type="function">
    <text evidence="10">Catalyzes the transfer of an acyl group from acyl-phosphate (acyl-PO(4)) to glycerol-3-phosphate (G3P) to form lysophosphatidic acid (LPA). This enzyme utilizes acyl-phosphate as fatty acyl donor, but not acyl-CoA or acyl-ACP.</text>
</comment>
<keyword evidence="8 10" id="KW-0594">Phospholipid biosynthesis</keyword>
<evidence type="ECO:0000256" key="1">
    <source>
        <dbReference type="ARBA" id="ARBA00022475"/>
    </source>
</evidence>
<reference evidence="11" key="1">
    <citation type="submission" date="2021-05" db="EMBL/GenBank/DDBJ databases">
        <title>Novel Bacillus species.</title>
        <authorList>
            <person name="Liu G."/>
        </authorList>
    </citation>
    <scope>NUCLEOTIDE SEQUENCE</scope>
    <source>
        <strain evidence="11">FJAT-50051</strain>
    </source>
</reference>
<sequence>MITMVWLYYLVSYLVGNIMFGYLVSMLLKGQDIREQGSGNVGARNAGRVYGKKAFVLTFLGDALKGAFVVLAGRYLLHFSETVQLLGLVFVIVGHLKPIVLKFKGGMGISTFIGGIIAFEPLIASIIVLAFLVLYPFLKSFTFTGLGSFLFIPVFLIFKTDNWVIPAIVLGMIFLLILVHIENIKERIKK</sequence>
<evidence type="ECO:0000256" key="5">
    <source>
        <dbReference type="ARBA" id="ARBA00022989"/>
    </source>
</evidence>
<evidence type="ECO:0000256" key="6">
    <source>
        <dbReference type="ARBA" id="ARBA00023098"/>
    </source>
</evidence>
<dbReference type="AlphaFoldDB" id="A0A942YBV3"/>
<feature type="transmembrane region" description="Helical" evidence="10">
    <location>
        <begin position="163"/>
        <end position="181"/>
    </location>
</feature>
<dbReference type="InterPro" id="IPR003811">
    <property type="entry name" value="G3P_acylTferase_PlsY"/>
</dbReference>
<keyword evidence="3 10" id="KW-0808">Transferase</keyword>
<dbReference type="Pfam" id="PF02660">
    <property type="entry name" value="G3P_acyltransf"/>
    <property type="match status" value="1"/>
</dbReference>
<evidence type="ECO:0000256" key="7">
    <source>
        <dbReference type="ARBA" id="ARBA00023136"/>
    </source>
</evidence>
<keyword evidence="11" id="KW-0012">Acyltransferase</keyword>
<comment type="catalytic activity">
    <reaction evidence="10">
        <text>an acyl phosphate + sn-glycerol 3-phosphate = a 1-acyl-sn-glycero-3-phosphate + phosphate</text>
        <dbReference type="Rhea" id="RHEA:34075"/>
        <dbReference type="ChEBI" id="CHEBI:43474"/>
        <dbReference type="ChEBI" id="CHEBI:57597"/>
        <dbReference type="ChEBI" id="CHEBI:57970"/>
        <dbReference type="ChEBI" id="CHEBI:59918"/>
        <dbReference type="EC" id="2.3.1.275"/>
    </reaction>
</comment>
<protein>
    <recommendedName>
        <fullName evidence="10">Glycerol-3-phosphate acyltransferase</fullName>
    </recommendedName>
    <alternativeName>
        <fullName evidence="10">Acyl-PO4 G3P acyltransferase</fullName>
    </alternativeName>
    <alternativeName>
        <fullName evidence="10">Acyl-phosphate--glycerol-3-phosphate acyltransferase</fullName>
    </alternativeName>
    <alternativeName>
        <fullName evidence="10">G3P acyltransferase</fullName>
        <shortName evidence="10">GPAT</shortName>
        <ecNumber evidence="10">2.3.1.275</ecNumber>
    </alternativeName>
    <alternativeName>
        <fullName evidence="10">Lysophosphatidic acid synthase</fullName>
        <shortName evidence="10">LPA synthase</shortName>
    </alternativeName>
</protein>
<keyword evidence="2 10" id="KW-0444">Lipid biosynthesis</keyword>
<dbReference type="PANTHER" id="PTHR30309:SF0">
    <property type="entry name" value="GLYCEROL-3-PHOSPHATE ACYLTRANSFERASE-RELATED"/>
    <property type="match status" value="1"/>
</dbReference>
<gene>
    <name evidence="10" type="primary">plsY</name>
    <name evidence="11" type="ORF">KHB02_22405</name>
</gene>
<keyword evidence="1 10" id="KW-1003">Cell membrane</keyword>
<feature type="transmembrane region" description="Helical" evidence="10">
    <location>
        <begin position="54"/>
        <end position="77"/>
    </location>
</feature>
<comment type="caution">
    <text evidence="11">The sequence shown here is derived from an EMBL/GenBank/DDBJ whole genome shotgun (WGS) entry which is preliminary data.</text>
</comment>